<accession>A0A934JBL1</accession>
<gene>
    <name evidence="1" type="ORF">JFN88_23300</name>
</gene>
<evidence type="ECO:0000313" key="2">
    <source>
        <dbReference type="Proteomes" id="UP000640274"/>
    </source>
</evidence>
<dbReference type="EMBL" id="JAELUP010000117">
    <property type="protein sequence ID" value="MBJ6364146.1"/>
    <property type="molecule type" value="Genomic_DNA"/>
</dbReference>
<comment type="caution">
    <text evidence="1">The sequence shown here is derived from an EMBL/GenBank/DDBJ whole genome shotgun (WGS) entry which is preliminary data.</text>
</comment>
<keyword evidence="2" id="KW-1185">Reference proteome</keyword>
<protein>
    <submittedName>
        <fullName evidence="1">Uncharacterized protein</fullName>
    </submittedName>
</protein>
<dbReference type="AlphaFoldDB" id="A0A934JBL1"/>
<dbReference type="Proteomes" id="UP000640274">
    <property type="component" value="Unassembled WGS sequence"/>
</dbReference>
<organism evidence="1 2">
    <name type="scientific">Paenibacillus roseus</name>
    <dbReference type="NCBI Taxonomy" id="2798579"/>
    <lineage>
        <taxon>Bacteria</taxon>
        <taxon>Bacillati</taxon>
        <taxon>Bacillota</taxon>
        <taxon>Bacilli</taxon>
        <taxon>Bacillales</taxon>
        <taxon>Paenibacillaceae</taxon>
        <taxon>Paenibacillus</taxon>
    </lineage>
</organism>
<evidence type="ECO:0000313" key="1">
    <source>
        <dbReference type="EMBL" id="MBJ6364146.1"/>
    </source>
</evidence>
<sequence>MNVISRLFNKSDIESVVIGDKTVPIPKLTIAKWRQLFDVVEALPQIAVTVLTTRGSEQFTTTVMAALQLAADEAIRIVSVLSGLDAEYIEQHATLNDVLEFIRLTAEKNDLELTLKNVKAALGRFKTGPVQGGMGGN</sequence>
<dbReference type="RefSeq" id="WP_199021748.1">
    <property type="nucleotide sequence ID" value="NZ_JAELUP010000117.1"/>
</dbReference>
<name>A0A934JBL1_9BACL</name>
<reference evidence="1" key="1">
    <citation type="submission" date="2020-12" db="EMBL/GenBank/DDBJ databases">
        <authorList>
            <person name="Huq M.A."/>
        </authorList>
    </citation>
    <scope>NUCLEOTIDE SEQUENCE</scope>
    <source>
        <strain evidence="1">MAHUQ-46</strain>
    </source>
</reference>
<proteinExistence type="predicted"/>